<evidence type="ECO:0000256" key="2">
    <source>
        <dbReference type="ARBA" id="ARBA00023134"/>
    </source>
</evidence>
<dbReference type="PANTHER" id="PTHR47977">
    <property type="entry name" value="RAS-RELATED PROTEIN RAB"/>
    <property type="match status" value="1"/>
</dbReference>
<protein>
    <submittedName>
        <fullName evidence="4">DUF5617 domain-containing protein</fullName>
    </submittedName>
</protein>
<dbReference type="InterPro" id="IPR001806">
    <property type="entry name" value="Small_GTPase"/>
</dbReference>
<name>A0ABY8AN66_9GAMM</name>
<dbReference type="PRINTS" id="PR00449">
    <property type="entry name" value="RASTRNSFRMNG"/>
</dbReference>
<reference evidence="4 5" key="1">
    <citation type="submission" date="2023-02" db="EMBL/GenBank/DDBJ databases">
        <title>Genome Sequence of L. cardiaca H63T.</title>
        <authorList>
            <person name="Lopez A.E."/>
            <person name="Cianciotto N.P."/>
        </authorList>
    </citation>
    <scope>NUCLEOTIDE SEQUENCE [LARGE SCALE GENOMIC DNA]</scope>
    <source>
        <strain evidence="4 5">H63</strain>
    </source>
</reference>
<accession>A0ABY8AN66</accession>
<keyword evidence="5" id="KW-1185">Reference proteome</keyword>
<organism evidence="4 5">
    <name type="scientific">Legionella cardiaca</name>
    <dbReference type="NCBI Taxonomy" id="1071983"/>
    <lineage>
        <taxon>Bacteria</taxon>
        <taxon>Pseudomonadati</taxon>
        <taxon>Pseudomonadota</taxon>
        <taxon>Gammaproteobacteria</taxon>
        <taxon>Legionellales</taxon>
        <taxon>Legionellaceae</taxon>
        <taxon>Legionella</taxon>
    </lineage>
</organism>
<evidence type="ECO:0000259" key="3">
    <source>
        <dbReference type="Pfam" id="PF18493"/>
    </source>
</evidence>
<dbReference type="SUPFAM" id="SSF52540">
    <property type="entry name" value="P-loop containing nucleoside triphosphate hydrolases"/>
    <property type="match status" value="1"/>
</dbReference>
<feature type="domain" description="RavJ-like C-terminal" evidence="3">
    <location>
        <begin position="199"/>
        <end position="293"/>
    </location>
</feature>
<dbReference type="SMART" id="SM00175">
    <property type="entry name" value="RAB"/>
    <property type="match status" value="1"/>
</dbReference>
<keyword evidence="2" id="KW-0342">GTP-binding</keyword>
<dbReference type="RefSeq" id="WP_275087915.1">
    <property type="nucleotide sequence ID" value="NZ_CP119078.1"/>
</dbReference>
<keyword evidence="1" id="KW-0547">Nucleotide-binding</keyword>
<evidence type="ECO:0000313" key="4">
    <source>
        <dbReference type="EMBL" id="WED42090.1"/>
    </source>
</evidence>
<dbReference type="NCBIfam" id="TIGR00231">
    <property type="entry name" value="small_GTP"/>
    <property type="match status" value="1"/>
</dbReference>
<dbReference type="Pfam" id="PF00071">
    <property type="entry name" value="Ras"/>
    <property type="match status" value="1"/>
</dbReference>
<dbReference type="Pfam" id="PF18493">
    <property type="entry name" value="DUF5617"/>
    <property type="match status" value="1"/>
</dbReference>
<dbReference type="InterPro" id="IPR050227">
    <property type="entry name" value="Rab"/>
</dbReference>
<dbReference type="PROSITE" id="PS51419">
    <property type="entry name" value="RAB"/>
    <property type="match status" value="1"/>
</dbReference>
<dbReference type="InterPro" id="IPR041234">
    <property type="entry name" value="RavJ-like_C"/>
</dbReference>
<dbReference type="Gene3D" id="3.40.50.300">
    <property type="entry name" value="P-loop containing nucleotide triphosphate hydrolases"/>
    <property type="match status" value="1"/>
</dbReference>
<dbReference type="EMBL" id="CP119078">
    <property type="protein sequence ID" value="WED42090.1"/>
    <property type="molecule type" value="Genomic_DNA"/>
</dbReference>
<evidence type="ECO:0000256" key="1">
    <source>
        <dbReference type="ARBA" id="ARBA00022741"/>
    </source>
</evidence>
<dbReference type="InterPro" id="IPR005225">
    <property type="entry name" value="Small_GTP-bd"/>
</dbReference>
<dbReference type="CDD" id="cd00154">
    <property type="entry name" value="Rab"/>
    <property type="match status" value="1"/>
</dbReference>
<dbReference type="SMART" id="SM00173">
    <property type="entry name" value="RAS"/>
    <property type="match status" value="1"/>
</dbReference>
<dbReference type="Proteomes" id="UP001222087">
    <property type="component" value="Chromosome"/>
</dbReference>
<evidence type="ECO:0000313" key="5">
    <source>
        <dbReference type="Proteomes" id="UP001222087"/>
    </source>
</evidence>
<dbReference type="InterPro" id="IPR027417">
    <property type="entry name" value="P-loop_NTPase"/>
</dbReference>
<gene>
    <name evidence="4" type="ORF">PXX05_09100</name>
</gene>
<proteinExistence type="predicted"/>
<sequence length="325" mass="36554">MGHVVKIALWGMKGSGKSALMDRLVNNTYQGSYEPTIGIDFGVLRAPDSDNEDSVEKLQFWDITGDPKYRSIVPSYMKNNKILIYCIDLSKEQTPDLIKSYQEDIDLCKQASIDSCVVLVGTKSDSVEQADDKLEAIKAQLQQVNGAIVTSAKENTNIDVLKEGLFKFPNEMLGLNVTSAHTPKDDEDNKDIKTMGSYPDSYTRMWMKDGASELLRDYCKADTVHEHRFFSTLKRILTGHWNRHHVSAVRQALKNTKSYDPTTLLEELKKQLIEKGNTLEKDGSLAKRINFIQEKSGVNVITSIAELNDEITNAQSTKKQITVEI</sequence>